<dbReference type="Proteomes" id="UP000606786">
    <property type="component" value="Unassembled WGS sequence"/>
</dbReference>
<proteinExistence type="predicted"/>
<dbReference type="EMBL" id="CAJHJT010000056">
    <property type="protein sequence ID" value="CAD7014996.1"/>
    <property type="molecule type" value="Genomic_DNA"/>
</dbReference>
<name>A0A811VHS5_CERCA</name>
<evidence type="ECO:0000313" key="2">
    <source>
        <dbReference type="Proteomes" id="UP000606786"/>
    </source>
</evidence>
<protein>
    <submittedName>
        <fullName evidence="1">(Mediterranean fruit fly) hypothetical protein</fullName>
    </submittedName>
</protein>
<organism evidence="1 2">
    <name type="scientific">Ceratitis capitata</name>
    <name type="common">Mediterranean fruit fly</name>
    <name type="synonym">Tephritis capitata</name>
    <dbReference type="NCBI Taxonomy" id="7213"/>
    <lineage>
        <taxon>Eukaryota</taxon>
        <taxon>Metazoa</taxon>
        <taxon>Ecdysozoa</taxon>
        <taxon>Arthropoda</taxon>
        <taxon>Hexapoda</taxon>
        <taxon>Insecta</taxon>
        <taxon>Pterygota</taxon>
        <taxon>Neoptera</taxon>
        <taxon>Endopterygota</taxon>
        <taxon>Diptera</taxon>
        <taxon>Brachycera</taxon>
        <taxon>Muscomorpha</taxon>
        <taxon>Tephritoidea</taxon>
        <taxon>Tephritidae</taxon>
        <taxon>Ceratitis</taxon>
        <taxon>Ceratitis</taxon>
    </lineage>
</organism>
<evidence type="ECO:0000313" key="1">
    <source>
        <dbReference type="EMBL" id="CAD7014996.1"/>
    </source>
</evidence>
<dbReference type="AlphaFoldDB" id="A0A811VHS5"/>
<gene>
    <name evidence="1" type="ORF">CCAP1982_LOCUS22953</name>
</gene>
<comment type="caution">
    <text evidence="1">The sequence shown here is derived from an EMBL/GenBank/DDBJ whole genome shotgun (WGS) entry which is preliminary data.</text>
</comment>
<keyword evidence="2" id="KW-1185">Reference proteome</keyword>
<sequence length="62" mass="7137">METILLNRLSVCNTTFGLMQTQLRMYVLPQIQHVCFYLSCLHAPMAMATAKSIKWPNLHIDV</sequence>
<reference evidence="1" key="1">
    <citation type="submission" date="2020-11" db="EMBL/GenBank/DDBJ databases">
        <authorList>
            <person name="Whitehead M."/>
        </authorList>
    </citation>
    <scope>NUCLEOTIDE SEQUENCE</scope>
    <source>
        <strain evidence="1">EGII</strain>
    </source>
</reference>
<accession>A0A811VHS5</accession>
<feature type="non-terminal residue" evidence="1">
    <location>
        <position position="62"/>
    </location>
</feature>